<dbReference type="InterPro" id="IPR019199">
    <property type="entry name" value="Virulence_VapD/CRISPR_Cas2"/>
</dbReference>
<keyword evidence="3 9" id="KW-0540">Nuclease</keyword>
<reference evidence="11 12" key="1">
    <citation type="submission" date="2014-04" db="EMBL/GenBank/DDBJ databases">
        <title>The Genome Sequence of Thermoanaerobaculum aquaticum MP-01, The First Cultivated Group 23 Acidobacterium.</title>
        <authorList>
            <person name="Stamps B.W."/>
            <person name="Losey N.A."/>
            <person name="Lawson P.A."/>
            <person name="Stevenson B.S."/>
        </authorList>
    </citation>
    <scope>NUCLEOTIDE SEQUENCE [LARGE SCALE GENOMIC DNA]</scope>
    <source>
        <strain evidence="11 12">MP-01</strain>
    </source>
</reference>
<dbReference type="EC" id="3.1.-.-" evidence="9"/>
<evidence type="ECO:0000256" key="5">
    <source>
        <dbReference type="ARBA" id="ARBA00022759"/>
    </source>
</evidence>
<evidence type="ECO:0000256" key="3">
    <source>
        <dbReference type="ARBA" id="ARBA00022722"/>
    </source>
</evidence>
<evidence type="ECO:0000256" key="4">
    <source>
        <dbReference type="ARBA" id="ARBA00022723"/>
    </source>
</evidence>
<dbReference type="PANTHER" id="PTHR34405:SF3">
    <property type="entry name" value="CRISPR-ASSOCIATED ENDORIBONUCLEASE CAS2 3"/>
    <property type="match status" value="1"/>
</dbReference>
<accession>A0A062XKF5</accession>
<reference evidence="10" key="2">
    <citation type="journal article" date="2020" name="mSystems">
        <title>Genome- and Community-Level Interaction Insights into Carbon Utilization and Element Cycling Functions of Hydrothermarchaeota in Hydrothermal Sediment.</title>
        <authorList>
            <person name="Zhou Z."/>
            <person name="Liu Y."/>
            <person name="Xu W."/>
            <person name="Pan J."/>
            <person name="Luo Z.H."/>
            <person name="Li M."/>
        </authorList>
    </citation>
    <scope>NUCLEOTIDE SEQUENCE [LARGE SCALE GENOMIC DNA]</scope>
    <source>
        <strain evidence="10">SpSt-186</strain>
    </source>
</reference>
<keyword evidence="12" id="KW-1185">Reference proteome</keyword>
<evidence type="ECO:0000313" key="12">
    <source>
        <dbReference type="Proteomes" id="UP000027284"/>
    </source>
</evidence>
<proteinExistence type="inferred from homology"/>
<sequence>MHVLVAYDVVDDRRRVRLAQRLTELLHRVQKSVFQGEVDARTLEQIYERIHQETNLSEDSVLVLRLCGHCLASIDYLGVAKHFAGGSNEDEVI</sequence>
<dbReference type="HAMAP" id="MF_01471">
    <property type="entry name" value="Cas2"/>
    <property type="match status" value="1"/>
</dbReference>
<comment type="cofactor">
    <cofactor evidence="1 9">
        <name>Mg(2+)</name>
        <dbReference type="ChEBI" id="CHEBI:18420"/>
    </cofactor>
</comment>
<keyword evidence="5 9" id="KW-0255">Endonuclease</keyword>
<dbReference type="Proteomes" id="UP000027284">
    <property type="component" value="Unassembled WGS sequence"/>
</dbReference>
<name>A0A062XKF5_9BACT</name>
<dbReference type="GO" id="GO:0004521">
    <property type="term" value="F:RNA endonuclease activity"/>
    <property type="evidence" value="ECO:0007669"/>
    <property type="project" value="InterPro"/>
</dbReference>
<keyword evidence="4 9" id="KW-0479">Metal-binding</keyword>
<dbReference type="SUPFAM" id="SSF143430">
    <property type="entry name" value="TTP0101/SSO1404-like"/>
    <property type="match status" value="1"/>
</dbReference>
<protein>
    <recommendedName>
        <fullName evidence="9">CRISPR-associated endoribonuclease Cas2</fullName>
        <ecNumber evidence="9">3.1.-.-</ecNumber>
    </recommendedName>
</protein>
<evidence type="ECO:0000256" key="1">
    <source>
        <dbReference type="ARBA" id="ARBA00001946"/>
    </source>
</evidence>
<evidence type="ECO:0000256" key="8">
    <source>
        <dbReference type="ARBA" id="ARBA00023118"/>
    </source>
</evidence>
<dbReference type="AlphaFoldDB" id="A0A062XKF5"/>
<evidence type="ECO:0000256" key="7">
    <source>
        <dbReference type="ARBA" id="ARBA00022842"/>
    </source>
</evidence>
<dbReference type="Pfam" id="PF09827">
    <property type="entry name" value="CRISPR_Cas2"/>
    <property type="match status" value="1"/>
</dbReference>
<dbReference type="Gene3D" id="3.30.70.240">
    <property type="match status" value="1"/>
</dbReference>
<comment type="caution">
    <text evidence="11">The sequence shown here is derived from an EMBL/GenBank/DDBJ whole genome shotgun (WGS) entry which is preliminary data.</text>
</comment>
<dbReference type="OrthoDB" id="9798176at2"/>
<dbReference type="NCBIfam" id="TIGR01573">
    <property type="entry name" value="cas2"/>
    <property type="match status" value="1"/>
</dbReference>
<dbReference type="PANTHER" id="PTHR34405">
    <property type="entry name" value="CRISPR-ASSOCIATED ENDORIBONUCLEASE CAS2"/>
    <property type="match status" value="1"/>
</dbReference>
<keyword evidence="8 9" id="KW-0051">Antiviral defense</keyword>
<feature type="binding site" evidence="9">
    <location>
        <position position="8"/>
    </location>
    <ligand>
        <name>Mg(2+)</name>
        <dbReference type="ChEBI" id="CHEBI:18420"/>
        <note>catalytic</note>
    </ligand>
</feature>
<evidence type="ECO:0000256" key="2">
    <source>
        <dbReference type="ARBA" id="ARBA00009959"/>
    </source>
</evidence>
<keyword evidence="7 9" id="KW-0460">Magnesium</keyword>
<dbReference type="GO" id="GO:0016787">
    <property type="term" value="F:hydrolase activity"/>
    <property type="evidence" value="ECO:0007669"/>
    <property type="project" value="UniProtKB-KW"/>
</dbReference>
<dbReference type="EMBL" id="DSHW01000366">
    <property type="protein sequence ID" value="HEQ88717.1"/>
    <property type="molecule type" value="Genomic_DNA"/>
</dbReference>
<comment type="function">
    <text evidence="9">CRISPR (clustered regularly interspaced short palindromic repeat), is an adaptive immune system that provides protection against mobile genetic elements (viruses, transposable elements and conjugative plasmids). CRISPR clusters contain sequences complementary to antecedent mobile elements and target invading nucleic acids. CRISPR clusters are transcribed and processed into CRISPR RNA (crRNA). Functions as a ssRNA-specific endoribonuclease. Involved in the integration of spacer DNA into the CRISPR cassette.</text>
</comment>
<comment type="similarity">
    <text evidence="2 9">Belongs to the CRISPR-associated endoribonuclease Cas2 protein family.</text>
</comment>
<keyword evidence="6 9" id="KW-0378">Hydrolase</keyword>
<evidence type="ECO:0000313" key="11">
    <source>
        <dbReference type="EMBL" id="KDA53017.1"/>
    </source>
</evidence>
<dbReference type="InterPro" id="IPR021127">
    <property type="entry name" value="CRISPR_associated_Cas2"/>
</dbReference>
<dbReference type="CDD" id="cd09725">
    <property type="entry name" value="Cas2_I_II_III"/>
    <property type="match status" value="1"/>
</dbReference>
<dbReference type="RefSeq" id="WP_053335227.1">
    <property type="nucleotide sequence ID" value="NZ_JMFG01000035.1"/>
</dbReference>
<gene>
    <name evidence="9 10" type="primary">cas2</name>
    <name evidence="11" type="ORF">EG19_07845</name>
    <name evidence="10" type="ORF">ENP06_04820</name>
</gene>
<dbReference type="STRING" id="1312852.EG19_07845"/>
<dbReference type="GO" id="GO:0046872">
    <property type="term" value="F:metal ion binding"/>
    <property type="evidence" value="ECO:0007669"/>
    <property type="project" value="UniProtKB-UniRule"/>
</dbReference>
<comment type="subunit">
    <text evidence="9">Homodimer, forms a heterotetramer with a Cas1 homodimer.</text>
</comment>
<evidence type="ECO:0000313" key="10">
    <source>
        <dbReference type="EMBL" id="HEQ88717.1"/>
    </source>
</evidence>
<dbReference type="GO" id="GO:0051607">
    <property type="term" value="P:defense response to virus"/>
    <property type="evidence" value="ECO:0007669"/>
    <property type="project" value="UniProtKB-UniRule"/>
</dbReference>
<dbReference type="EMBL" id="JMFG01000035">
    <property type="protein sequence ID" value="KDA53017.1"/>
    <property type="molecule type" value="Genomic_DNA"/>
</dbReference>
<dbReference type="GO" id="GO:0043571">
    <property type="term" value="P:maintenance of CRISPR repeat elements"/>
    <property type="evidence" value="ECO:0007669"/>
    <property type="project" value="UniProtKB-UniRule"/>
</dbReference>
<evidence type="ECO:0000256" key="9">
    <source>
        <dbReference type="HAMAP-Rule" id="MF_01471"/>
    </source>
</evidence>
<evidence type="ECO:0000256" key="6">
    <source>
        <dbReference type="ARBA" id="ARBA00022801"/>
    </source>
</evidence>
<organism evidence="11 12">
    <name type="scientific">Thermoanaerobaculum aquaticum</name>
    <dbReference type="NCBI Taxonomy" id="1312852"/>
    <lineage>
        <taxon>Bacteria</taxon>
        <taxon>Pseudomonadati</taxon>
        <taxon>Acidobacteriota</taxon>
        <taxon>Thermoanaerobaculia</taxon>
        <taxon>Thermoanaerobaculales</taxon>
        <taxon>Thermoanaerobaculaceae</taxon>
        <taxon>Thermoanaerobaculum</taxon>
    </lineage>
</organism>